<dbReference type="CDD" id="cd06008">
    <property type="entry name" value="NF-X1-zinc-finger"/>
    <property type="match status" value="2"/>
</dbReference>
<dbReference type="GO" id="GO:0005634">
    <property type="term" value="C:nucleus"/>
    <property type="evidence" value="ECO:0007669"/>
    <property type="project" value="InterPro"/>
</dbReference>
<proteinExistence type="inferred from homology"/>
<evidence type="ECO:0000259" key="7">
    <source>
        <dbReference type="SMART" id="SM00438"/>
    </source>
</evidence>
<dbReference type="PANTHER" id="PTHR12360:SF1">
    <property type="entry name" value="NF-X1-TYPE ZINC FINGER PROTEIN NFXL1"/>
    <property type="match status" value="1"/>
</dbReference>
<evidence type="ECO:0000256" key="2">
    <source>
        <dbReference type="ARBA" id="ARBA00022723"/>
    </source>
</evidence>
<feature type="domain" description="NF-X1-type" evidence="7">
    <location>
        <begin position="134"/>
        <end position="179"/>
    </location>
</feature>
<sequence length="517" mass="58492">MWGVEEGDLVCERKCQQVRDCGRHACKRRCCGGDCPSCPEICGRKLRCNNHKCPSPCHRGACAPCPLMVSISCACGETQFEVPCGTEKSQKPPKCSRPCPISRLCRHKSECRLHKCHYGACPPCRLICGDEFSCGHKCKERCHGPAPPPNPEFTLKPTKKKSNKHLECVPGLPCPPCKEVVCVPCFGRHIGQERAMLCHSKSLFPCSNLCGNLLPCGNHYCTKTCHVLKNQTSTLDQHENNDSNGQRQNLWLLNAMTMQGEPCEVCFLPCQKVREPSCPHPCPLPCHSSECPPCKVLIKRSCHCGAMVHAFECLYYNMLSNDEQQKVRSCGGPCHRKLPNCPHLCSEICHPGQCPSVDNCIKKVNVRCACNNMKKEWPCQEVWKAYRSAGRDPKDIPKNQFGVGVLACSIECANKVKALESELRLRKNNVTKKEPVVEVANVPKHKRRRERIQEVNHDSKFQIIMATMRRVLIIIMIFMVIIACVYYGYKGLFWLSDWMNEMEEQKLNRRVAHQRFN</sequence>
<keyword evidence="5" id="KW-0862">Zinc</keyword>
<evidence type="ECO:0000256" key="3">
    <source>
        <dbReference type="ARBA" id="ARBA00022737"/>
    </source>
</evidence>
<evidence type="ECO:0000256" key="5">
    <source>
        <dbReference type="ARBA" id="ARBA00022833"/>
    </source>
</evidence>
<evidence type="ECO:0000256" key="1">
    <source>
        <dbReference type="ARBA" id="ARBA00007269"/>
    </source>
</evidence>
<keyword evidence="3" id="KW-0677">Repeat</keyword>
<dbReference type="Proteomes" id="UP001327560">
    <property type="component" value="Chromosome 1"/>
</dbReference>
<dbReference type="GO" id="GO:0000977">
    <property type="term" value="F:RNA polymerase II transcription regulatory region sequence-specific DNA binding"/>
    <property type="evidence" value="ECO:0007669"/>
    <property type="project" value="TreeGrafter"/>
</dbReference>
<dbReference type="GO" id="GO:0000981">
    <property type="term" value="F:DNA-binding transcription factor activity, RNA polymerase II-specific"/>
    <property type="evidence" value="ECO:0007669"/>
    <property type="project" value="TreeGrafter"/>
</dbReference>
<evidence type="ECO:0000313" key="8">
    <source>
        <dbReference type="EMBL" id="WOK93733.1"/>
    </source>
</evidence>
<feature type="domain" description="NF-X1-type" evidence="7">
    <location>
        <begin position="341"/>
        <end position="362"/>
    </location>
</feature>
<name>A0AAQ3JQY8_9LILI</name>
<evidence type="ECO:0000256" key="6">
    <source>
        <dbReference type="SAM" id="Phobius"/>
    </source>
</evidence>
<keyword evidence="6" id="KW-0472">Membrane</keyword>
<feature type="domain" description="NF-X1-type" evidence="7">
    <location>
        <begin position="278"/>
        <end position="296"/>
    </location>
</feature>
<feature type="transmembrane region" description="Helical" evidence="6">
    <location>
        <begin position="471"/>
        <end position="489"/>
    </location>
</feature>
<evidence type="ECO:0000313" key="9">
    <source>
        <dbReference type="Proteomes" id="UP001327560"/>
    </source>
</evidence>
<dbReference type="InterPro" id="IPR034078">
    <property type="entry name" value="NFX1_fam"/>
</dbReference>
<feature type="domain" description="NF-X1-type" evidence="7">
    <location>
        <begin position="48"/>
        <end position="67"/>
    </location>
</feature>
<keyword evidence="6" id="KW-0812">Transmembrane</keyword>
<gene>
    <name evidence="8" type="ORF">Cni_G02433</name>
</gene>
<organism evidence="8 9">
    <name type="scientific">Canna indica</name>
    <name type="common">Indian-shot</name>
    <dbReference type="NCBI Taxonomy" id="4628"/>
    <lineage>
        <taxon>Eukaryota</taxon>
        <taxon>Viridiplantae</taxon>
        <taxon>Streptophyta</taxon>
        <taxon>Embryophyta</taxon>
        <taxon>Tracheophyta</taxon>
        <taxon>Spermatophyta</taxon>
        <taxon>Magnoliopsida</taxon>
        <taxon>Liliopsida</taxon>
        <taxon>Zingiberales</taxon>
        <taxon>Cannaceae</taxon>
        <taxon>Canna</taxon>
    </lineage>
</organism>
<keyword evidence="2" id="KW-0479">Metal-binding</keyword>
<keyword evidence="9" id="KW-1185">Reference proteome</keyword>
<feature type="domain" description="NF-X1-type" evidence="7">
    <location>
        <begin position="21"/>
        <end position="40"/>
    </location>
</feature>
<keyword evidence="6" id="KW-1133">Transmembrane helix</keyword>
<feature type="domain" description="NF-X1-type" evidence="7">
    <location>
        <begin position="216"/>
        <end position="235"/>
    </location>
</feature>
<comment type="similarity">
    <text evidence="1">Belongs to the NFX1 family.</text>
</comment>
<protein>
    <recommendedName>
        <fullName evidence="7">NF-X1-type domain-containing protein</fullName>
    </recommendedName>
</protein>
<accession>A0AAQ3JQY8</accession>
<dbReference type="GO" id="GO:0008270">
    <property type="term" value="F:zinc ion binding"/>
    <property type="evidence" value="ECO:0007669"/>
    <property type="project" value="UniProtKB-KW"/>
</dbReference>
<keyword evidence="4" id="KW-0863">Zinc-finger</keyword>
<dbReference type="PANTHER" id="PTHR12360">
    <property type="entry name" value="NUCLEAR TRANSCRIPTION FACTOR, X-BOX BINDING 1 NFX1"/>
    <property type="match status" value="1"/>
</dbReference>
<feature type="domain" description="NF-X1-type" evidence="7">
    <location>
        <begin position="105"/>
        <end position="126"/>
    </location>
</feature>
<dbReference type="EMBL" id="CP136890">
    <property type="protein sequence ID" value="WOK93733.1"/>
    <property type="molecule type" value="Genomic_DNA"/>
</dbReference>
<dbReference type="InterPro" id="IPR000967">
    <property type="entry name" value="Znf_NFX1"/>
</dbReference>
<evidence type="ECO:0000256" key="4">
    <source>
        <dbReference type="ARBA" id="ARBA00022771"/>
    </source>
</evidence>
<reference evidence="8 9" key="1">
    <citation type="submission" date="2023-10" db="EMBL/GenBank/DDBJ databases">
        <title>Chromosome-scale genome assembly provides insights into flower coloration mechanisms of Canna indica.</title>
        <authorList>
            <person name="Li C."/>
        </authorList>
    </citation>
    <scope>NUCLEOTIDE SEQUENCE [LARGE SCALE GENOMIC DNA]</scope>
    <source>
        <tissue evidence="8">Flower</tissue>
    </source>
</reference>
<dbReference type="SMART" id="SM00438">
    <property type="entry name" value="ZnF_NFX"/>
    <property type="match status" value="7"/>
</dbReference>
<dbReference type="AlphaFoldDB" id="A0AAQ3JQY8"/>